<dbReference type="EMBL" id="JAHWXP010000003">
    <property type="protein sequence ID" value="MBY8337373.1"/>
    <property type="molecule type" value="Genomic_DNA"/>
</dbReference>
<reference evidence="4 5" key="1">
    <citation type="submission" date="2021-07" db="EMBL/GenBank/DDBJ databases">
        <title>Alteriqipengyuania abyssalis NZ-12B nov, sp.nov isolated from deep sea sponge in pacific ocean.</title>
        <authorList>
            <person name="Tareen S."/>
            <person name="Wink J."/>
        </authorList>
    </citation>
    <scope>NUCLEOTIDE SEQUENCE [LARGE SCALE GENOMIC DNA]</scope>
    <source>
        <strain evidence="4 5">NZ-12B</strain>
    </source>
</reference>
<evidence type="ECO:0000256" key="2">
    <source>
        <dbReference type="SAM" id="Phobius"/>
    </source>
</evidence>
<evidence type="ECO:0000256" key="3">
    <source>
        <dbReference type="SAM" id="SignalP"/>
    </source>
</evidence>
<keyword evidence="5" id="KW-1185">Reference proteome</keyword>
<protein>
    <recommendedName>
        <fullName evidence="6">DUF3426 domain-containing protein</fullName>
    </recommendedName>
</protein>
<keyword evidence="3" id="KW-0732">Signal</keyword>
<evidence type="ECO:0000313" key="5">
    <source>
        <dbReference type="Proteomes" id="UP000759298"/>
    </source>
</evidence>
<keyword evidence="2" id="KW-0472">Membrane</keyword>
<evidence type="ECO:0008006" key="6">
    <source>
        <dbReference type="Google" id="ProtNLM"/>
    </source>
</evidence>
<dbReference type="RefSeq" id="WP_222824953.1">
    <property type="nucleotide sequence ID" value="NZ_JAHWXP010000003.1"/>
</dbReference>
<name>A0ABS7PFU9_9SPHN</name>
<feature type="signal peptide" evidence="3">
    <location>
        <begin position="1"/>
        <end position="19"/>
    </location>
</feature>
<accession>A0ABS7PFU9</accession>
<sequence length="403" mass="42321">MRRALFPCLLFFAATAAHAQSASDFQLPPDPDATPTARPQAQGPIDLEGENRSAPRVILPPTATPTPAVTPRPSASPRASETTRPQPSATRSARPNLPTSDAPVSTREVLAEPAPRASAPSRASTDSQDSGAGSAPGDTGVVDTGAQETAPEPDAALPANVLPETVPDDTAQPVDAFDASSDNEGTPGWLWGALMAGLALLLGAVILFAARRRSRARAEVQAAPADLSGPPLREIHKHSALSRLEAASLGIEAHATTLSRSVVNATVAYRLTIVNRGRAPISQVRIAGDLTTAHGRVPTSQQVADPDHSYPELHTIDHLDPGERAVIRGELRLPLSEVRALQQGQVPVFVPLMRLTVRTAEQKPSAHTFVIGNKPAGSAARPAPFRLDEGPRTYSQLTTRALA</sequence>
<evidence type="ECO:0000256" key="1">
    <source>
        <dbReference type="SAM" id="MobiDB-lite"/>
    </source>
</evidence>
<feature type="compositionally biased region" description="Low complexity" evidence="1">
    <location>
        <begin position="113"/>
        <end position="124"/>
    </location>
</feature>
<feature type="transmembrane region" description="Helical" evidence="2">
    <location>
        <begin position="189"/>
        <end position="210"/>
    </location>
</feature>
<feature type="region of interest" description="Disordered" evidence="1">
    <location>
        <begin position="370"/>
        <end position="403"/>
    </location>
</feature>
<organism evidence="4 5">
    <name type="scientific">Alteriqipengyuania abyssalis</name>
    <dbReference type="NCBI Taxonomy" id="2860200"/>
    <lineage>
        <taxon>Bacteria</taxon>
        <taxon>Pseudomonadati</taxon>
        <taxon>Pseudomonadota</taxon>
        <taxon>Alphaproteobacteria</taxon>
        <taxon>Sphingomonadales</taxon>
        <taxon>Erythrobacteraceae</taxon>
        <taxon>Alteriqipengyuania</taxon>
    </lineage>
</organism>
<proteinExistence type="predicted"/>
<dbReference type="Proteomes" id="UP000759298">
    <property type="component" value="Unassembled WGS sequence"/>
</dbReference>
<keyword evidence="2" id="KW-0812">Transmembrane</keyword>
<feature type="compositionally biased region" description="Low complexity" evidence="1">
    <location>
        <begin position="71"/>
        <end position="80"/>
    </location>
</feature>
<keyword evidence="2" id="KW-1133">Transmembrane helix</keyword>
<feature type="compositionally biased region" description="Low complexity" evidence="1">
    <location>
        <begin position="33"/>
        <end position="42"/>
    </location>
</feature>
<feature type="compositionally biased region" description="Polar residues" evidence="1">
    <location>
        <begin position="82"/>
        <end position="103"/>
    </location>
</feature>
<evidence type="ECO:0000313" key="4">
    <source>
        <dbReference type="EMBL" id="MBY8337373.1"/>
    </source>
</evidence>
<feature type="chain" id="PRO_5047134213" description="DUF3426 domain-containing protein" evidence="3">
    <location>
        <begin position="20"/>
        <end position="403"/>
    </location>
</feature>
<feature type="region of interest" description="Disordered" evidence="1">
    <location>
        <begin position="23"/>
        <end position="182"/>
    </location>
</feature>
<comment type="caution">
    <text evidence="4">The sequence shown here is derived from an EMBL/GenBank/DDBJ whole genome shotgun (WGS) entry which is preliminary data.</text>
</comment>
<gene>
    <name evidence="4" type="ORF">KYN89_09945</name>
</gene>
<feature type="compositionally biased region" description="Polar residues" evidence="1">
    <location>
        <begin position="393"/>
        <end position="403"/>
    </location>
</feature>